<dbReference type="Gene3D" id="1.10.1660.10">
    <property type="match status" value="1"/>
</dbReference>
<dbReference type="GO" id="GO:0005507">
    <property type="term" value="F:copper ion binding"/>
    <property type="evidence" value="ECO:0007669"/>
    <property type="project" value="InterPro"/>
</dbReference>
<sequence length="133" mass="14535">MNIGAAARATGLSAKMIRYYEDIGLLPASPRTASGYRHYSQADLDSLRFVRHARELGFPIDSIRGLMSLWQDPTRSSADVKALVLRQVADLDARIADLGRMRDAIAAMADCCHGDARPECPILDQLRAPDPPG</sequence>
<dbReference type="InterPro" id="IPR000551">
    <property type="entry name" value="MerR-type_HTH_dom"/>
</dbReference>
<dbReference type="Pfam" id="PF09278">
    <property type="entry name" value="MerR-DNA-bind"/>
    <property type="match status" value="1"/>
</dbReference>
<keyword evidence="8" id="KW-1185">Reference proteome</keyword>
<keyword evidence="2" id="KW-0963">Cytoplasm</keyword>
<dbReference type="PANTHER" id="PTHR30204:SF94">
    <property type="entry name" value="HEAVY METAL-DEPENDENT TRANSCRIPTIONAL REGULATOR HI_0293-RELATED"/>
    <property type="match status" value="1"/>
</dbReference>
<accession>A0A2P6ARS5</accession>
<gene>
    <name evidence="7" type="primary">cueR</name>
    <name evidence="7" type="ORF">C5O18_06915</name>
</gene>
<keyword evidence="5" id="KW-0804">Transcription</keyword>
<dbReference type="SMART" id="SM00422">
    <property type="entry name" value="HTH_MERR"/>
    <property type="match status" value="1"/>
</dbReference>
<dbReference type="RefSeq" id="WP_105192667.1">
    <property type="nucleotide sequence ID" value="NZ_PTQZ01000158.1"/>
</dbReference>
<keyword evidence="3" id="KW-0805">Transcription regulation</keyword>
<evidence type="ECO:0000256" key="2">
    <source>
        <dbReference type="ARBA" id="ARBA00022490"/>
    </source>
</evidence>
<evidence type="ECO:0000259" key="6">
    <source>
        <dbReference type="PROSITE" id="PS50937"/>
    </source>
</evidence>
<dbReference type="Proteomes" id="UP000243900">
    <property type="component" value="Unassembled WGS sequence"/>
</dbReference>
<name>A0A2P6ARS5_9GAMM</name>
<dbReference type="GO" id="GO:0045893">
    <property type="term" value="P:positive regulation of DNA-templated transcription"/>
    <property type="evidence" value="ECO:0007669"/>
    <property type="project" value="InterPro"/>
</dbReference>
<dbReference type="Pfam" id="PF00376">
    <property type="entry name" value="MerR"/>
    <property type="match status" value="1"/>
</dbReference>
<dbReference type="NCBIfam" id="TIGR02044">
    <property type="entry name" value="CueR"/>
    <property type="match status" value="1"/>
</dbReference>
<dbReference type="SUPFAM" id="SSF46955">
    <property type="entry name" value="Putative DNA-binding domain"/>
    <property type="match status" value="1"/>
</dbReference>
<evidence type="ECO:0000256" key="5">
    <source>
        <dbReference type="ARBA" id="ARBA00023163"/>
    </source>
</evidence>
<comment type="subcellular location">
    <subcellularLocation>
        <location evidence="1">Cytoplasm</location>
    </subcellularLocation>
</comment>
<dbReference type="PROSITE" id="PS00552">
    <property type="entry name" value="HTH_MERR_1"/>
    <property type="match status" value="1"/>
</dbReference>
<comment type="caution">
    <text evidence="7">The sequence shown here is derived from an EMBL/GenBank/DDBJ whole genome shotgun (WGS) entry which is preliminary data.</text>
</comment>
<feature type="domain" description="HTH merR-type" evidence="6">
    <location>
        <begin position="1"/>
        <end position="69"/>
    </location>
</feature>
<keyword evidence="4" id="KW-0238">DNA-binding</keyword>
<dbReference type="GO" id="GO:0003677">
    <property type="term" value="F:DNA binding"/>
    <property type="evidence" value="ECO:0007669"/>
    <property type="project" value="UniProtKB-KW"/>
</dbReference>
<organism evidence="7 8">
    <name type="scientific">Amnimonas aquatica</name>
    <dbReference type="NCBI Taxonomy" id="2094561"/>
    <lineage>
        <taxon>Bacteria</taxon>
        <taxon>Pseudomonadati</taxon>
        <taxon>Pseudomonadota</taxon>
        <taxon>Gammaproteobacteria</taxon>
        <taxon>Moraxellales</taxon>
        <taxon>Moraxellaceae</taxon>
        <taxon>Amnimonas</taxon>
    </lineage>
</organism>
<dbReference type="AlphaFoldDB" id="A0A2P6ARS5"/>
<evidence type="ECO:0000313" key="7">
    <source>
        <dbReference type="EMBL" id="PQA39058.1"/>
    </source>
</evidence>
<dbReference type="PRINTS" id="PR00040">
    <property type="entry name" value="HTHMERR"/>
</dbReference>
<dbReference type="OrthoDB" id="9808480at2"/>
<dbReference type="EMBL" id="PTQZ01000158">
    <property type="protein sequence ID" value="PQA39058.1"/>
    <property type="molecule type" value="Genomic_DNA"/>
</dbReference>
<dbReference type="GO" id="GO:0003700">
    <property type="term" value="F:DNA-binding transcription factor activity"/>
    <property type="evidence" value="ECO:0007669"/>
    <property type="project" value="InterPro"/>
</dbReference>
<protein>
    <submittedName>
        <fullName evidence="7">Cu(I)-responsive transcriptional regulator</fullName>
    </submittedName>
</protein>
<proteinExistence type="predicted"/>
<evidence type="ECO:0000256" key="4">
    <source>
        <dbReference type="ARBA" id="ARBA00023125"/>
    </source>
</evidence>
<dbReference type="InterPro" id="IPR015358">
    <property type="entry name" value="Tscrpt_reg_MerR_DNA-bd"/>
</dbReference>
<evidence type="ECO:0000256" key="1">
    <source>
        <dbReference type="ARBA" id="ARBA00004496"/>
    </source>
</evidence>
<reference evidence="8" key="1">
    <citation type="submission" date="2018-02" db="EMBL/GenBank/DDBJ databases">
        <title>Genome sequencing of Solimonas sp. HR-BB.</title>
        <authorList>
            <person name="Lee Y."/>
            <person name="Jeon C.O."/>
        </authorList>
    </citation>
    <scope>NUCLEOTIDE SEQUENCE [LARGE SCALE GENOMIC DNA]</scope>
    <source>
        <strain evidence="8">HR-E</strain>
    </source>
</reference>
<dbReference type="CDD" id="cd01108">
    <property type="entry name" value="HTH_CueR"/>
    <property type="match status" value="1"/>
</dbReference>
<dbReference type="InterPro" id="IPR009061">
    <property type="entry name" value="DNA-bd_dom_put_sf"/>
</dbReference>
<evidence type="ECO:0000256" key="3">
    <source>
        <dbReference type="ARBA" id="ARBA00023015"/>
    </source>
</evidence>
<dbReference type="InterPro" id="IPR011789">
    <property type="entry name" value="CueR"/>
</dbReference>
<dbReference type="InterPro" id="IPR047057">
    <property type="entry name" value="MerR_fam"/>
</dbReference>
<dbReference type="PANTHER" id="PTHR30204">
    <property type="entry name" value="REDOX-CYCLING DRUG-SENSING TRANSCRIPTIONAL ACTIVATOR SOXR"/>
    <property type="match status" value="1"/>
</dbReference>
<evidence type="ECO:0000313" key="8">
    <source>
        <dbReference type="Proteomes" id="UP000243900"/>
    </source>
</evidence>
<dbReference type="PROSITE" id="PS50937">
    <property type="entry name" value="HTH_MERR_2"/>
    <property type="match status" value="1"/>
</dbReference>
<dbReference type="GO" id="GO:0005737">
    <property type="term" value="C:cytoplasm"/>
    <property type="evidence" value="ECO:0007669"/>
    <property type="project" value="UniProtKB-SubCell"/>
</dbReference>